<dbReference type="AlphaFoldDB" id="A0A402AX31"/>
<dbReference type="Proteomes" id="UP000287188">
    <property type="component" value="Unassembled WGS sequence"/>
</dbReference>
<evidence type="ECO:0000313" key="2">
    <source>
        <dbReference type="EMBL" id="GCE23681.1"/>
    </source>
</evidence>
<proteinExistence type="predicted"/>
<evidence type="ECO:0000256" key="1">
    <source>
        <dbReference type="SAM" id="MobiDB-lite"/>
    </source>
</evidence>
<evidence type="ECO:0000313" key="3">
    <source>
        <dbReference type="Proteomes" id="UP000287188"/>
    </source>
</evidence>
<comment type="caution">
    <text evidence="2">The sequence shown here is derived from an EMBL/GenBank/DDBJ whole genome shotgun (WGS) entry which is preliminary data.</text>
</comment>
<keyword evidence="3" id="KW-1185">Reference proteome</keyword>
<feature type="compositionally biased region" description="Polar residues" evidence="1">
    <location>
        <begin position="13"/>
        <end position="22"/>
    </location>
</feature>
<evidence type="ECO:0008006" key="4">
    <source>
        <dbReference type="Google" id="ProtNLM"/>
    </source>
</evidence>
<reference evidence="3" key="1">
    <citation type="submission" date="2018-12" db="EMBL/GenBank/DDBJ databases">
        <title>Tengunoibacter tsumagoiensis gen. nov., sp. nov., Dictyobacter kobayashii sp. nov., D. alpinus sp. nov., and D. joshuensis sp. nov. and description of Dictyobacteraceae fam. nov. within the order Ktedonobacterales isolated from Tengu-no-mugimeshi.</title>
        <authorList>
            <person name="Wang C.M."/>
            <person name="Zheng Y."/>
            <person name="Sakai Y."/>
            <person name="Toyoda A."/>
            <person name="Minakuchi Y."/>
            <person name="Abe K."/>
            <person name="Yokota A."/>
            <person name="Yabe S."/>
        </authorList>
    </citation>
    <scope>NUCLEOTIDE SEQUENCE [LARGE SCALE GENOMIC DNA]</scope>
    <source>
        <strain evidence="3">Uno11</strain>
    </source>
</reference>
<feature type="region of interest" description="Disordered" evidence="1">
    <location>
        <begin position="1"/>
        <end position="27"/>
    </location>
</feature>
<dbReference type="RefSeq" id="WP_246035684.1">
    <property type="nucleotide sequence ID" value="NZ_BIFS01000002.1"/>
</dbReference>
<organism evidence="2 3">
    <name type="scientific">Dictyobacter kobayashii</name>
    <dbReference type="NCBI Taxonomy" id="2014872"/>
    <lineage>
        <taxon>Bacteria</taxon>
        <taxon>Bacillati</taxon>
        <taxon>Chloroflexota</taxon>
        <taxon>Ktedonobacteria</taxon>
        <taxon>Ktedonobacterales</taxon>
        <taxon>Dictyobacteraceae</taxon>
        <taxon>Dictyobacter</taxon>
    </lineage>
</organism>
<sequence length="91" mass="10422">MSTTNPLPRISRPLSNTPTPTVLQKPYRVPTNGNVLAYMEQVGLTREHRRLYMLIDGQRTTHELISLMGKNPEKILELLNDLERTGLVMHN</sequence>
<protein>
    <recommendedName>
        <fullName evidence="4">HTH marR-type domain-containing protein</fullName>
    </recommendedName>
</protein>
<gene>
    <name evidence="2" type="ORF">KDK_74810</name>
</gene>
<dbReference type="EMBL" id="BIFS01000002">
    <property type="protein sequence ID" value="GCE23681.1"/>
    <property type="molecule type" value="Genomic_DNA"/>
</dbReference>
<name>A0A402AX31_9CHLR</name>
<accession>A0A402AX31</accession>